<dbReference type="InterPro" id="IPR014756">
    <property type="entry name" value="Ig_E-set"/>
</dbReference>
<reference evidence="4" key="1">
    <citation type="submission" date="2023-04" db="EMBL/GenBank/DDBJ databases">
        <title>Phytophthora lilii NBRC 32176.</title>
        <authorList>
            <person name="Ichikawa N."/>
            <person name="Sato H."/>
            <person name="Tonouchi N."/>
        </authorList>
    </citation>
    <scope>NUCLEOTIDE SEQUENCE</scope>
    <source>
        <strain evidence="4">NBRC 32176</strain>
    </source>
</reference>
<evidence type="ECO:0000256" key="1">
    <source>
        <dbReference type="ARBA" id="ARBA00022737"/>
    </source>
</evidence>
<name>A0A9W6TEL7_9STRA</name>
<sequence length="1170" mass="126205">MTSAQDRMEGNLGILYVCGEQTGGDITAAKTLLGRKVRGICGAYDRFVALVDAWELDWPVNGSSGDEAGLLESQLVAEGLQDIKVQHVAVGRNHRVALSLDGQLFSWGRQGSALASSELGHRHGMTKAQNYFRVKTPGPEDDLEKSQLAPTKSTQALNNLQPYSPTATGIPHRVVTAPDLFFTQVACGKHHSAAVTDAGDVYTWGQNYEGQLGQVLKTLPKEVNTIFNGICAWPKYVGYFLGLPRVESTCCGNTFTAVLLADGSVYLLGGSSLRPAPIASKNSSSSANTPNLILRKGSDGKAFVGIACGYEHILAVTSSGEMYSWGLNTYGQLGHGGKTGRGHAEINRGKAIPSAVNCNDAIKWAKVFAGGNYSAALSTESQLYTWGNGSYGKLGHGKQSGTSQKYGCEFVPRRVDYLQNTVVGSVVCTERNLFAFASTYISVISPVCGEHVGGYELRIRGSGFWASDNVTVRFVPLTDGRLLRGTLGTFCKITSEIVCQVPKFRLPGEYAVEVSMNGKHFTSNGRIFTVFKRPHVASVSIYDSRFSSEEEVTLSLSGSLPEICRRPIVRFVRCHQEGSSGLCVPMSDEFAVPAVVGIFDDHPEIVDEGDEIERDPSDVTGRLLRLKIPSLPISGKGIVPYTLEISYDGGLMFAPVSVDPTLSKQKDGEADADEDGLDHYNHHQKQELPQPATPHIIFVHDAQLLRVTPNSFIINELPQVIRVELQHILPSAVAQFSIKMVYTAAGGPQKAGSASATITIDSLEGNSLTCSIPPLPEWQCIPPANSKAQGLPTEWWKALAKTGFVAHLGISMNSGRTFLPAQLQLGGRSPSIASQVFGMSAPGRLLSLFPDVGMTPGGTQVSIAGDFFHFDTQDAAVKLRWRESSIVVPAMCLRPEEFRDASETSSANRRVVFRTPPLPFPEDATTAAAMAEGMVLGTREEVEVLVSLDGEHFTDTSLSFVYCAVPEVTGVTPLEAEPGTKMVLAVDKVISSSAACVKLETAQSNLSLVLPVAIDETSATAEFVLPEMPLLTEDLVQVALSLNGQEFTDVSEVNFRLTATVANAEPHVEFLKQVRYLRRRSNVDSEEKVAPIASFAAAILYKPSVPSKLSPQLRTKLNAQSTQTILNSVKDKKGLPKWAKTLLVLIGLVLYLAPHSGPSWQLTGQHETEF</sequence>
<feature type="repeat" description="RCC1" evidence="2">
    <location>
        <begin position="381"/>
        <end position="439"/>
    </location>
</feature>
<dbReference type="Gene3D" id="2.130.10.30">
    <property type="entry name" value="Regulator of chromosome condensation 1/beta-lactamase-inhibitor protein II"/>
    <property type="match status" value="2"/>
</dbReference>
<dbReference type="AlphaFoldDB" id="A0A9W6TEL7"/>
<feature type="domain" description="RCC1-like" evidence="3">
    <location>
        <begin position="77"/>
        <end position="437"/>
    </location>
</feature>
<evidence type="ECO:0000259" key="3">
    <source>
        <dbReference type="Pfam" id="PF25390"/>
    </source>
</evidence>
<feature type="repeat" description="RCC1" evidence="2">
    <location>
        <begin position="263"/>
        <end position="319"/>
    </location>
</feature>
<evidence type="ECO:0000313" key="5">
    <source>
        <dbReference type="Proteomes" id="UP001165083"/>
    </source>
</evidence>
<evidence type="ECO:0000313" key="4">
    <source>
        <dbReference type="EMBL" id="GMF11013.1"/>
    </source>
</evidence>
<dbReference type="PANTHER" id="PTHR22870:SF408">
    <property type="entry name" value="OS09G0560450 PROTEIN"/>
    <property type="match status" value="1"/>
</dbReference>
<dbReference type="OrthoDB" id="10256179at2759"/>
<protein>
    <submittedName>
        <fullName evidence="4">Unnamed protein product</fullName>
    </submittedName>
</protein>
<feature type="repeat" description="RCC1" evidence="2">
    <location>
        <begin position="320"/>
        <end position="380"/>
    </location>
</feature>
<dbReference type="PROSITE" id="PS00626">
    <property type="entry name" value="RCC1_2"/>
    <property type="match status" value="2"/>
</dbReference>
<accession>A0A9W6TEL7</accession>
<dbReference type="SUPFAM" id="SSF81296">
    <property type="entry name" value="E set domains"/>
    <property type="match status" value="1"/>
</dbReference>
<organism evidence="4 5">
    <name type="scientific">Phytophthora lilii</name>
    <dbReference type="NCBI Taxonomy" id="2077276"/>
    <lineage>
        <taxon>Eukaryota</taxon>
        <taxon>Sar</taxon>
        <taxon>Stramenopiles</taxon>
        <taxon>Oomycota</taxon>
        <taxon>Peronosporomycetes</taxon>
        <taxon>Peronosporales</taxon>
        <taxon>Peronosporaceae</taxon>
        <taxon>Phytophthora</taxon>
    </lineage>
</organism>
<dbReference type="InterPro" id="IPR051210">
    <property type="entry name" value="Ub_ligase/GEF_domain"/>
</dbReference>
<dbReference type="EMBL" id="BSXW01000061">
    <property type="protein sequence ID" value="GMF11013.1"/>
    <property type="molecule type" value="Genomic_DNA"/>
</dbReference>
<dbReference type="PROSITE" id="PS50012">
    <property type="entry name" value="RCC1_3"/>
    <property type="match status" value="4"/>
</dbReference>
<dbReference type="Gene3D" id="2.60.40.10">
    <property type="entry name" value="Immunoglobulins"/>
    <property type="match status" value="1"/>
</dbReference>
<dbReference type="Proteomes" id="UP001165083">
    <property type="component" value="Unassembled WGS sequence"/>
</dbReference>
<gene>
    <name evidence="4" type="ORF">Plil01_000176100</name>
</gene>
<dbReference type="InterPro" id="IPR058923">
    <property type="entry name" value="RCC1-like_dom"/>
</dbReference>
<keyword evidence="5" id="KW-1185">Reference proteome</keyword>
<dbReference type="InterPro" id="IPR013783">
    <property type="entry name" value="Ig-like_fold"/>
</dbReference>
<keyword evidence="1" id="KW-0677">Repeat</keyword>
<evidence type="ECO:0000256" key="2">
    <source>
        <dbReference type="PROSITE-ProRule" id="PRU00235"/>
    </source>
</evidence>
<dbReference type="InterPro" id="IPR000408">
    <property type="entry name" value="Reg_chr_condens"/>
</dbReference>
<proteinExistence type="predicted"/>
<dbReference type="InterPro" id="IPR009091">
    <property type="entry name" value="RCC1/BLIP-II"/>
</dbReference>
<dbReference type="Pfam" id="PF25390">
    <property type="entry name" value="WD40_RLD"/>
    <property type="match status" value="1"/>
</dbReference>
<feature type="repeat" description="RCC1" evidence="2">
    <location>
        <begin position="199"/>
        <end position="262"/>
    </location>
</feature>
<dbReference type="CDD" id="cd00102">
    <property type="entry name" value="IPT"/>
    <property type="match status" value="1"/>
</dbReference>
<dbReference type="PRINTS" id="PR00633">
    <property type="entry name" value="RCCNDNSATION"/>
</dbReference>
<comment type="caution">
    <text evidence="4">The sequence shown here is derived from an EMBL/GenBank/DDBJ whole genome shotgun (WGS) entry which is preliminary data.</text>
</comment>
<dbReference type="SUPFAM" id="SSF50985">
    <property type="entry name" value="RCC1/BLIP-II"/>
    <property type="match status" value="1"/>
</dbReference>
<dbReference type="PANTHER" id="PTHR22870">
    <property type="entry name" value="REGULATOR OF CHROMOSOME CONDENSATION"/>
    <property type="match status" value="1"/>
</dbReference>